<protein>
    <recommendedName>
        <fullName evidence="6 15">tRNA (guanine-N(1)-)-methyltransferase</fullName>
        <ecNumber evidence="5 15">2.1.1.228</ecNumber>
    </recommendedName>
    <alternativeName>
        <fullName evidence="12 15">M1G-methyltransferase</fullName>
    </alternativeName>
    <alternativeName>
        <fullName evidence="13 15">tRNA [GM37] methyltransferase</fullName>
    </alternativeName>
</protein>
<evidence type="ECO:0000256" key="11">
    <source>
        <dbReference type="ARBA" id="ARBA00022694"/>
    </source>
</evidence>
<evidence type="ECO:0000256" key="3">
    <source>
        <dbReference type="ARBA" id="ARBA00007630"/>
    </source>
</evidence>
<feature type="compositionally biased region" description="Polar residues" evidence="17">
    <location>
        <begin position="247"/>
        <end position="258"/>
    </location>
</feature>
<comment type="similarity">
    <text evidence="3 15 16">Belongs to the RNA methyltransferase TrmD family.</text>
</comment>
<comment type="function">
    <text evidence="1 15 16">Specifically methylates guanosine-37 in various tRNAs.</text>
</comment>
<evidence type="ECO:0000256" key="1">
    <source>
        <dbReference type="ARBA" id="ARBA00002634"/>
    </source>
</evidence>
<evidence type="ECO:0000259" key="18">
    <source>
        <dbReference type="Pfam" id="PF01746"/>
    </source>
</evidence>
<dbReference type="InterPro" id="IPR029026">
    <property type="entry name" value="tRNA_m1G_MTases_N"/>
</dbReference>
<keyword evidence="10 15" id="KW-0949">S-adenosyl-L-methionine</keyword>
<feature type="region of interest" description="Disordered" evidence="17">
    <location>
        <begin position="244"/>
        <end position="265"/>
    </location>
</feature>
<dbReference type="Proteomes" id="UP001327459">
    <property type="component" value="Chromosome"/>
</dbReference>
<evidence type="ECO:0000256" key="14">
    <source>
        <dbReference type="ARBA" id="ARBA00047783"/>
    </source>
</evidence>
<evidence type="ECO:0000256" key="10">
    <source>
        <dbReference type="ARBA" id="ARBA00022691"/>
    </source>
</evidence>
<comment type="catalytic activity">
    <reaction evidence="14 15 16">
        <text>guanosine(37) in tRNA + S-adenosyl-L-methionine = N(1)-methylguanosine(37) in tRNA + S-adenosyl-L-homocysteine + H(+)</text>
        <dbReference type="Rhea" id="RHEA:36899"/>
        <dbReference type="Rhea" id="RHEA-COMP:10145"/>
        <dbReference type="Rhea" id="RHEA-COMP:10147"/>
        <dbReference type="ChEBI" id="CHEBI:15378"/>
        <dbReference type="ChEBI" id="CHEBI:57856"/>
        <dbReference type="ChEBI" id="CHEBI:59789"/>
        <dbReference type="ChEBI" id="CHEBI:73542"/>
        <dbReference type="ChEBI" id="CHEBI:74269"/>
        <dbReference type="EC" id="2.1.1.228"/>
    </reaction>
</comment>
<evidence type="ECO:0000313" key="20">
    <source>
        <dbReference type="Proteomes" id="UP001327459"/>
    </source>
</evidence>
<dbReference type="InterPro" id="IPR016009">
    <property type="entry name" value="tRNA_MeTrfase_TRMD/TRM10"/>
</dbReference>
<evidence type="ECO:0000256" key="9">
    <source>
        <dbReference type="ARBA" id="ARBA00022679"/>
    </source>
</evidence>
<dbReference type="Pfam" id="PF01746">
    <property type="entry name" value="tRNA_m1G_MT"/>
    <property type="match status" value="1"/>
</dbReference>
<evidence type="ECO:0000256" key="2">
    <source>
        <dbReference type="ARBA" id="ARBA00004496"/>
    </source>
</evidence>
<dbReference type="EMBL" id="CP140153">
    <property type="protein sequence ID" value="WQH16034.1"/>
    <property type="molecule type" value="Genomic_DNA"/>
</dbReference>
<accession>A0ABZ0YV36</accession>
<keyword evidence="7 15" id="KW-0963">Cytoplasm</keyword>
<dbReference type="PANTHER" id="PTHR46417">
    <property type="entry name" value="TRNA (GUANINE-N(1)-)-METHYLTRANSFERASE"/>
    <property type="match status" value="1"/>
</dbReference>
<evidence type="ECO:0000256" key="8">
    <source>
        <dbReference type="ARBA" id="ARBA00022603"/>
    </source>
</evidence>
<evidence type="ECO:0000256" key="16">
    <source>
        <dbReference type="RuleBase" id="RU003464"/>
    </source>
</evidence>
<dbReference type="CDD" id="cd18080">
    <property type="entry name" value="TrmD-like"/>
    <property type="match status" value="1"/>
</dbReference>
<feature type="binding site" evidence="15">
    <location>
        <position position="115"/>
    </location>
    <ligand>
        <name>S-adenosyl-L-methionine</name>
        <dbReference type="ChEBI" id="CHEBI:59789"/>
    </ligand>
</feature>
<evidence type="ECO:0000256" key="7">
    <source>
        <dbReference type="ARBA" id="ARBA00022490"/>
    </source>
</evidence>
<dbReference type="InterPro" id="IPR023148">
    <property type="entry name" value="tRNA_m1G_MeTrfase_C_sf"/>
</dbReference>
<dbReference type="RefSeq" id="WP_322521054.1">
    <property type="nucleotide sequence ID" value="NZ_CP140153.1"/>
</dbReference>
<evidence type="ECO:0000256" key="15">
    <source>
        <dbReference type="HAMAP-Rule" id="MF_00605"/>
    </source>
</evidence>
<dbReference type="GO" id="GO:0032259">
    <property type="term" value="P:methylation"/>
    <property type="evidence" value="ECO:0007669"/>
    <property type="project" value="UniProtKB-KW"/>
</dbReference>
<evidence type="ECO:0000256" key="12">
    <source>
        <dbReference type="ARBA" id="ARBA00029736"/>
    </source>
</evidence>
<evidence type="ECO:0000313" key="19">
    <source>
        <dbReference type="EMBL" id="WQH16034.1"/>
    </source>
</evidence>
<evidence type="ECO:0000256" key="5">
    <source>
        <dbReference type="ARBA" id="ARBA00012807"/>
    </source>
</evidence>
<keyword evidence="11 15" id="KW-0819">tRNA processing</keyword>
<comment type="caution">
    <text evidence="15">Lacks conserved residue(s) required for the propagation of feature annotation.</text>
</comment>
<keyword evidence="8 15" id="KW-0489">Methyltransferase</keyword>
<dbReference type="Gene3D" id="1.10.1270.20">
    <property type="entry name" value="tRNA(m1g37)methyltransferase, domain 2"/>
    <property type="match status" value="1"/>
</dbReference>
<evidence type="ECO:0000256" key="17">
    <source>
        <dbReference type="SAM" id="MobiDB-lite"/>
    </source>
</evidence>
<dbReference type="NCBIfam" id="NF000648">
    <property type="entry name" value="PRK00026.1"/>
    <property type="match status" value="1"/>
</dbReference>
<proteinExistence type="inferred from homology"/>
<dbReference type="InterPro" id="IPR029028">
    <property type="entry name" value="Alpha/beta_knot_MTases"/>
</dbReference>
<organism evidence="19 20">
    <name type="scientific">Guyparkeria halophila</name>
    <dbReference type="NCBI Taxonomy" id="47960"/>
    <lineage>
        <taxon>Bacteria</taxon>
        <taxon>Pseudomonadati</taxon>
        <taxon>Pseudomonadota</taxon>
        <taxon>Gammaproteobacteria</taxon>
        <taxon>Chromatiales</taxon>
        <taxon>Thioalkalibacteraceae</taxon>
        <taxon>Guyparkeria</taxon>
    </lineage>
</organism>
<dbReference type="PIRSF" id="PIRSF000386">
    <property type="entry name" value="tRNA_mtase"/>
    <property type="match status" value="1"/>
</dbReference>
<evidence type="ECO:0000256" key="4">
    <source>
        <dbReference type="ARBA" id="ARBA00011738"/>
    </source>
</evidence>
<feature type="domain" description="tRNA methyltransferase TRMD/TRM10-type" evidence="18">
    <location>
        <begin position="1"/>
        <end position="227"/>
    </location>
</feature>
<dbReference type="InterPro" id="IPR002649">
    <property type="entry name" value="tRNA_m1G_MeTrfase_TrmD"/>
</dbReference>
<dbReference type="GO" id="GO:0052906">
    <property type="term" value="F:tRNA (guanine(37)-N1)-methyltransferase activity"/>
    <property type="evidence" value="ECO:0007669"/>
    <property type="project" value="UniProtKB-EC"/>
</dbReference>
<dbReference type="EC" id="2.1.1.228" evidence="5 15"/>
<evidence type="ECO:0000256" key="13">
    <source>
        <dbReference type="ARBA" id="ARBA00033392"/>
    </source>
</evidence>
<dbReference type="SUPFAM" id="SSF75217">
    <property type="entry name" value="alpha/beta knot"/>
    <property type="match status" value="1"/>
</dbReference>
<dbReference type="HAMAP" id="MF_00605">
    <property type="entry name" value="TrmD"/>
    <property type="match status" value="1"/>
</dbReference>
<keyword evidence="20" id="KW-1185">Reference proteome</keyword>
<reference evidence="19 20" key="1">
    <citation type="submission" date="2023-11" db="EMBL/GenBank/DDBJ databases">
        <title>MicrobeMod: A computational toolkit for identifying prokaryotic methylation and restriction-modification with nanopore sequencing.</title>
        <authorList>
            <person name="Crits-Christoph A."/>
            <person name="Kang S.C."/>
            <person name="Lee H."/>
            <person name="Ostrov N."/>
        </authorList>
    </citation>
    <scope>NUCLEOTIDE SEQUENCE [LARGE SCALE GENOMIC DNA]</scope>
    <source>
        <strain evidence="19 20">ATCC 49870</strain>
    </source>
</reference>
<dbReference type="Gene3D" id="3.40.1280.10">
    <property type="match status" value="1"/>
</dbReference>
<dbReference type="PANTHER" id="PTHR46417:SF1">
    <property type="entry name" value="TRNA (GUANINE-N(1)-)-METHYLTRANSFERASE"/>
    <property type="match status" value="1"/>
</dbReference>
<sequence>MQISVVTLFPELVSAGNRCGMVRAAIEKGRLTVAGYNPRDWSADRNRRVDDRPFGGGPGMLLQPGPISGAIDAAVDEDGGTRPLVVALSPQGQRLDRHVIADWAEREQPLVLVCGRYEGFDQRLLDSRVDVEYSLGDLVLSGGELAAMVVVDAIARRLPDVVGDAQSVVEDSFEADRLDHPHYTRPPEWEGRGVPAVLSSGDHRRIAEWRSEQALMTTARRRPDLFLQHGPTDNERAALERHWLAGSNDNPGQPTDTRLITGGGK</sequence>
<gene>
    <name evidence="15 19" type="primary">trmD</name>
    <name evidence="19" type="ORF">SR882_09755</name>
</gene>
<keyword evidence="9 15" id="KW-0808">Transferase</keyword>
<evidence type="ECO:0000256" key="6">
    <source>
        <dbReference type="ARBA" id="ARBA00014679"/>
    </source>
</evidence>
<dbReference type="NCBIfam" id="TIGR00088">
    <property type="entry name" value="trmD"/>
    <property type="match status" value="1"/>
</dbReference>
<comment type="subcellular location">
    <subcellularLocation>
        <location evidence="2 15 16">Cytoplasm</location>
    </subcellularLocation>
</comment>
<name>A0ABZ0YV36_9GAMM</name>
<comment type="subunit">
    <text evidence="4 15 16">Homodimer.</text>
</comment>